<gene>
    <name evidence="2" type="ORF">QBC42DRAFT_171476</name>
</gene>
<dbReference type="EMBL" id="MU864949">
    <property type="protein sequence ID" value="KAK4464318.1"/>
    <property type="molecule type" value="Genomic_DNA"/>
</dbReference>
<accession>A0AAV9HVD5</accession>
<feature type="region of interest" description="Disordered" evidence="1">
    <location>
        <begin position="132"/>
        <end position="175"/>
    </location>
</feature>
<protein>
    <submittedName>
        <fullName evidence="2">Uncharacterized protein</fullName>
    </submittedName>
</protein>
<feature type="non-terminal residue" evidence="2">
    <location>
        <position position="1"/>
    </location>
</feature>
<feature type="compositionally biased region" description="Basic and acidic residues" evidence="1">
    <location>
        <begin position="1002"/>
        <end position="1013"/>
    </location>
</feature>
<feature type="region of interest" description="Disordered" evidence="1">
    <location>
        <begin position="926"/>
        <end position="1030"/>
    </location>
</feature>
<feature type="compositionally biased region" description="Polar residues" evidence="1">
    <location>
        <begin position="976"/>
        <end position="997"/>
    </location>
</feature>
<sequence>VAFKLTLASFGIPVAPIMDASLTEVDLSQPLPNPPEDAKKADPLRFLNGYVERAHGQDWGAREPDPFFERYYKEAIDGATLKQKQEAESGRQLQNVLLRGGDLSSEEAEGMDVDGASEISSLDGDYLITEMDIDTPGSEGEPSNEFASPALLRGGTGSGALPDGDDLDGHEITGPDPTRAVRWLGKDIAPTNIGVASKAVEAEWVPLYGYQGAVWFQANILNSFVDAVDRLLGLDNRAGITYNLYTFDRSQNYQDERVRMQWTEDSNVNGLTVTTKGVGDYSSDHHAWSWAVAALGVRVKDHPGERGDKILFVAGPDDPVPWTWEPLPQHRILKVALSWATDYTQERPDIAYLRMPENPRSASWTNQYGRYIAQAARVLTPSRVPNRPGQPPIPDAFYGLEGSDNKAATYGALSFLPKLWEEVVARWEEDNDAVVYLEAHGYKEKAGGPLKVSDRWHLYFPGLGLPYTAKLGARTKGQYILHSDLDSVAAVQDRIMGLLSNLWSDSGDLQIQSLEVYLPGSGFFVVSDEPTDLVIDLENRDDEDLEAAFEPLVARLTEWKTWLQELPGVPPVENGLGLFPQFLTLRPVYKQYTIRDIDSPPGSKTTWDLQATDLEGFRRLVGKVWSKGRHGKQYVPGTSWIGIHQGYQGKTDTNKTTRGRDPNYFKRIASRSESKPKLIVSPLTDEDEWDQIRKLIVDPDIAVSLTDSTTQPAFGDQDYDQPFGFRNIYETDSAKLYRNLDQNDLPPYTHHNDHQLWKLDAADRLPTHQPWDNQPGASLKPDSAIRPYVSARNPGTAERAVYDSYRARVNLKTEYLAQQPGSIATYPRGPHMRDVSYTQPLSVQTSQAIPMNAPPVEPLLNLGSSSLPIVSLSVLTPTEVRRLQTNFTHMRNMLLSRSERCPYENCTAVLPLRDPAVMRAHLKDDDVPVTTAGGPPAPPPPPPPPPPSPPTTKPGRKTPPQTPTTKSGLKTPPETPVTTSGNTNVSGPKTPTTSGRLINTDLLRDSPRDEHGNSIDPNQQSPSHPRSVNT</sequence>
<dbReference type="AlphaFoldDB" id="A0AAV9HVD5"/>
<reference evidence="2" key="1">
    <citation type="journal article" date="2023" name="Mol. Phylogenet. Evol.">
        <title>Genome-scale phylogeny and comparative genomics of the fungal order Sordariales.</title>
        <authorList>
            <person name="Hensen N."/>
            <person name="Bonometti L."/>
            <person name="Westerberg I."/>
            <person name="Brannstrom I.O."/>
            <person name="Guillou S."/>
            <person name="Cros-Aarteil S."/>
            <person name="Calhoun S."/>
            <person name="Haridas S."/>
            <person name="Kuo A."/>
            <person name="Mondo S."/>
            <person name="Pangilinan J."/>
            <person name="Riley R."/>
            <person name="LaButti K."/>
            <person name="Andreopoulos B."/>
            <person name="Lipzen A."/>
            <person name="Chen C."/>
            <person name="Yan M."/>
            <person name="Daum C."/>
            <person name="Ng V."/>
            <person name="Clum A."/>
            <person name="Steindorff A."/>
            <person name="Ohm R.A."/>
            <person name="Martin F."/>
            <person name="Silar P."/>
            <person name="Natvig D.O."/>
            <person name="Lalanne C."/>
            <person name="Gautier V."/>
            <person name="Ament-Velasquez S.L."/>
            <person name="Kruys A."/>
            <person name="Hutchinson M.I."/>
            <person name="Powell A.J."/>
            <person name="Barry K."/>
            <person name="Miller A.N."/>
            <person name="Grigoriev I.V."/>
            <person name="Debuchy R."/>
            <person name="Gladieux P."/>
            <person name="Hiltunen Thoren M."/>
            <person name="Johannesson H."/>
        </authorList>
    </citation>
    <scope>NUCLEOTIDE SEQUENCE</scope>
    <source>
        <strain evidence="2">PSN324</strain>
    </source>
</reference>
<evidence type="ECO:0000313" key="2">
    <source>
        <dbReference type="EMBL" id="KAK4464318.1"/>
    </source>
</evidence>
<comment type="caution">
    <text evidence="2">The sequence shown here is derived from an EMBL/GenBank/DDBJ whole genome shotgun (WGS) entry which is preliminary data.</text>
</comment>
<name>A0AAV9HVD5_9PEZI</name>
<feature type="compositionally biased region" description="Polar residues" evidence="1">
    <location>
        <begin position="1015"/>
        <end position="1030"/>
    </location>
</feature>
<feature type="compositionally biased region" description="Pro residues" evidence="1">
    <location>
        <begin position="935"/>
        <end position="952"/>
    </location>
</feature>
<dbReference type="Proteomes" id="UP001321749">
    <property type="component" value="Unassembled WGS sequence"/>
</dbReference>
<evidence type="ECO:0000313" key="3">
    <source>
        <dbReference type="Proteomes" id="UP001321749"/>
    </source>
</evidence>
<keyword evidence="3" id="KW-1185">Reference proteome</keyword>
<proteinExistence type="predicted"/>
<evidence type="ECO:0000256" key="1">
    <source>
        <dbReference type="SAM" id="MobiDB-lite"/>
    </source>
</evidence>
<organism evidence="2 3">
    <name type="scientific">Cladorrhinum samala</name>
    <dbReference type="NCBI Taxonomy" id="585594"/>
    <lineage>
        <taxon>Eukaryota</taxon>
        <taxon>Fungi</taxon>
        <taxon>Dikarya</taxon>
        <taxon>Ascomycota</taxon>
        <taxon>Pezizomycotina</taxon>
        <taxon>Sordariomycetes</taxon>
        <taxon>Sordariomycetidae</taxon>
        <taxon>Sordariales</taxon>
        <taxon>Podosporaceae</taxon>
        <taxon>Cladorrhinum</taxon>
    </lineage>
</organism>
<reference evidence="2" key="2">
    <citation type="submission" date="2023-06" db="EMBL/GenBank/DDBJ databases">
        <authorList>
            <consortium name="Lawrence Berkeley National Laboratory"/>
            <person name="Mondo S.J."/>
            <person name="Hensen N."/>
            <person name="Bonometti L."/>
            <person name="Westerberg I."/>
            <person name="Brannstrom I.O."/>
            <person name="Guillou S."/>
            <person name="Cros-Aarteil S."/>
            <person name="Calhoun S."/>
            <person name="Haridas S."/>
            <person name="Kuo A."/>
            <person name="Pangilinan J."/>
            <person name="Riley R."/>
            <person name="Labutti K."/>
            <person name="Andreopoulos B."/>
            <person name="Lipzen A."/>
            <person name="Chen C."/>
            <person name="Yanf M."/>
            <person name="Daum C."/>
            <person name="Ng V."/>
            <person name="Clum A."/>
            <person name="Steindorff A."/>
            <person name="Ohm R."/>
            <person name="Martin F."/>
            <person name="Silar P."/>
            <person name="Natvig D."/>
            <person name="Lalanne C."/>
            <person name="Gautier V."/>
            <person name="Ament-Velasquez S.L."/>
            <person name="Kruys A."/>
            <person name="Hutchinson M.I."/>
            <person name="Powell A.J."/>
            <person name="Barry K."/>
            <person name="Miller A.N."/>
            <person name="Grigoriev I.V."/>
            <person name="Debuchy R."/>
            <person name="Gladieux P."/>
            <person name="Thoren M.H."/>
            <person name="Johannesson H."/>
        </authorList>
    </citation>
    <scope>NUCLEOTIDE SEQUENCE</scope>
    <source>
        <strain evidence="2">PSN324</strain>
    </source>
</reference>